<dbReference type="Gene3D" id="2.60.120.230">
    <property type="match status" value="1"/>
</dbReference>
<keyword evidence="6" id="KW-1185">Reference proteome</keyword>
<dbReference type="InterPro" id="IPR024548">
    <property type="entry name" value="Cu2_monoox_C"/>
</dbReference>
<evidence type="ECO:0000313" key="6">
    <source>
        <dbReference type="Proteomes" id="UP000507470"/>
    </source>
</evidence>
<feature type="domain" description="Temptin Cys/Cys disulfide" evidence="4">
    <location>
        <begin position="404"/>
        <end position="481"/>
    </location>
</feature>
<evidence type="ECO:0000256" key="2">
    <source>
        <dbReference type="SAM" id="SignalP"/>
    </source>
</evidence>
<dbReference type="OrthoDB" id="6136958at2759"/>
<keyword evidence="2" id="KW-0732">Signal</keyword>
<name>A0A6J8ALF6_MYTCO</name>
<organism evidence="5 6">
    <name type="scientific">Mytilus coruscus</name>
    <name type="common">Sea mussel</name>
    <dbReference type="NCBI Taxonomy" id="42192"/>
    <lineage>
        <taxon>Eukaryota</taxon>
        <taxon>Metazoa</taxon>
        <taxon>Spiralia</taxon>
        <taxon>Lophotrochozoa</taxon>
        <taxon>Mollusca</taxon>
        <taxon>Bivalvia</taxon>
        <taxon>Autobranchia</taxon>
        <taxon>Pteriomorphia</taxon>
        <taxon>Mytilida</taxon>
        <taxon>Mytiloidea</taxon>
        <taxon>Mytilidae</taxon>
        <taxon>Mytilinae</taxon>
        <taxon>Mytilus</taxon>
    </lineage>
</organism>
<feature type="domain" description="Copper type II ascorbate-dependent monooxygenase C-terminal" evidence="3">
    <location>
        <begin position="491"/>
        <end position="527"/>
    </location>
</feature>
<dbReference type="InterPro" id="IPR014784">
    <property type="entry name" value="Cu2_ascorb_mOase-like_C"/>
</dbReference>
<dbReference type="GO" id="GO:0016715">
    <property type="term" value="F:oxidoreductase activity, acting on paired donors, with incorporation or reduction of molecular oxygen, reduced ascorbate as one donor, and incorporation of one atom of oxygen"/>
    <property type="evidence" value="ECO:0007669"/>
    <property type="project" value="InterPro"/>
</dbReference>
<dbReference type="PANTHER" id="PTHR34737:SF2">
    <property type="entry name" value="EF-HAND DOMAIN-CONTAINING PROTEIN"/>
    <property type="match status" value="1"/>
</dbReference>
<evidence type="ECO:0000313" key="5">
    <source>
        <dbReference type="EMBL" id="CAC5370183.1"/>
    </source>
</evidence>
<dbReference type="InterPro" id="IPR008977">
    <property type="entry name" value="PHM/PNGase_F_dom_sf"/>
</dbReference>
<gene>
    <name evidence="5" type="ORF">MCOR_9125</name>
</gene>
<dbReference type="AlphaFoldDB" id="A0A6J8ALF6"/>
<protein>
    <submittedName>
        <fullName evidence="5">Uncharacterized protein</fullName>
    </submittedName>
</protein>
<evidence type="ECO:0000259" key="4">
    <source>
        <dbReference type="Pfam" id="PF24784"/>
    </source>
</evidence>
<dbReference type="Proteomes" id="UP000507470">
    <property type="component" value="Unassembled WGS sequence"/>
</dbReference>
<sequence>MFLQLMMLCIIYSVHAQKSRQTECKHSIGPFASYYSYCGIMKACCFINSKWKCIETFGEYDNWYILHKCKFYERSTSYNKIMTTRHLMNTTTLPAYIKTTYNRRQRTTNMNRINIGRNFDKILRSTSYNKIMTTRHLLNTTTIPAYIKTTYNRRQRTRNMNRMNIGRNFDKTLRSTSYNKIMTTRHLMNTTTLPAYIKTTYNRRQRTRNMNRMNIGRNFDKTLRRNTQSRGFSRYIRSTTGYRYTEYLPSQEENLFRILPAAIVVSMLIFFCKTYTTIKGHGVVQLKNELQHYRIIGLYHANGNAAAGVAYTRTQLKYGADLERLINSTPDCSASLPTVHPPAYEDIINRNKTAIDSYNPTTRTGDVEDRKTHHILNNSTITYLLDDTKYIPTVSPPTYDDILKENAAGIHGVGHTNPLGGGSRNHFGLDFKSSGLSWTPELYRKDSDGDGRTNGEEFGDSGCVWKQGNLPSRLTDITHPGTQLLFKCFQETCKYKSLSRPKTTYFGDGTSDEMCFGLMAFYPAANMPSPLCVALKDISICNMWPQQERKDCKWVDFMYQNVNETMRVRDEVMANCKLFGNCLSEYKATLQVLFAEHPCMKGDVYDLIKEKAIDWDNKEMQRFILAVDSCKAEMSADLYLQNLQNDNRLNEDKSKRTYVFRSKLTIKPTLSRESSRYTSGETGNKIYTYLMDNSYETETNSGTIAAIVVPLAVTISCCLSCCRYYMRNENAKKLKHIRRIQQSRTLQPTNEQLQYRIIGLYHDNGNSAAFIAYPETQIECRNYSRLISFLLHL</sequence>
<keyword evidence="1" id="KW-1015">Disulfide bond</keyword>
<dbReference type="InterPro" id="IPR057626">
    <property type="entry name" value="S-S_Temptin"/>
</dbReference>
<dbReference type="Pfam" id="PF24784">
    <property type="entry name" value="Temptin_C"/>
    <property type="match status" value="1"/>
</dbReference>
<dbReference type="Pfam" id="PF03712">
    <property type="entry name" value="Cu2_monoox_C"/>
    <property type="match status" value="1"/>
</dbReference>
<dbReference type="InterPro" id="IPR055313">
    <property type="entry name" value="Temptin-like"/>
</dbReference>
<reference evidence="5 6" key="1">
    <citation type="submission" date="2020-06" db="EMBL/GenBank/DDBJ databases">
        <authorList>
            <person name="Li R."/>
            <person name="Bekaert M."/>
        </authorList>
    </citation>
    <scope>NUCLEOTIDE SEQUENCE [LARGE SCALE GENOMIC DNA]</scope>
    <source>
        <strain evidence="6">wild</strain>
    </source>
</reference>
<accession>A0A6J8ALF6</accession>
<feature type="chain" id="PRO_5027055714" evidence="2">
    <location>
        <begin position="17"/>
        <end position="793"/>
    </location>
</feature>
<feature type="signal peptide" evidence="2">
    <location>
        <begin position="1"/>
        <end position="16"/>
    </location>
</feature>
<dbReference type="PANTHER" id="PTHR34737">
    <property type="entry name" value="EF-HAND DOMAIN-CONTAINING PROTEIN"/>
    <property type="match status" value="1"/>
</dbReference>
<evidence type="ECO:0000259" key="3">
    <source>
        <dbReference type="Pfam" id="PF03712"/>
    </source>
</evidence>
<evidence type="ECO:0000256" key="1">
    <source>
        <dbReference type="ARBA" id="ARBA00023157"/>
    </source>
</evidence>
<dbReference type="EMBL" id="CACVKT020001654">
    <property type="protein sequence ID" value="CAC5370183.1"/>
    <property type="molecule type" value="Genomic_DNA"/>
</dbReference>
<proteinExistence type="predicted"/>
<dbReference type="SUPFAM" id="SSF49742">
    <property type="entry name" value="PHM/PNGase F"/>
    <property type="match status" value="1"/>
</dbReference>